<keyword evidence="5 14" id="KW-0479">Metal-binding</keyword>
<dbReference type="InterPro" id="IPR050668">
    <property type="entry name" value="Cytochrome_b5"/>
</dbReference>
<accession>A0ABD6F156</accession>
<evidence type="ECO:0000256" key="4">
    <source>
        <dbReference type="ARBA" id="ARBA00022692"/>
    </source>
</evidence>
<dbReference type="GO" id="GO:0046872">
    <property type="term" value="F:metal ion binding"/>
    <property type="evidence" value="ECO:0007669"/>
    <property type="project" value="UniProtKB-UniRule"/>
</dbReference>
<evidence type="ECO:0000256" key="12">
    <source>
        <dbReference type="ARBA" id="ARBA00038168"/>
    </source>
</evidence>
<dbReference type="FunFam" id="3.10.120.10:FF:000002">
    <property type="entry name" value="Cytochrome b5 type B"/>
    <property type="match status" value="1"/>
</dbReference>
<dbReference type="GO" id="GO:0005789">
    <property type="term" value="C:endoplasmic reticulum membrane"/>
    <property type="evidence" value="ECO:0007669"/>
    <property type="project" value="UniProtKB-SubCell"/>
</dbReference>
<dbReference type="Gene3D" id="3.10.120.10">
    <property type="entry name" value="Cytochrome b5-like heme/steroid binding domain"/>
    <property type="match status" value="1"/>
</dbReference>
<evidence type="ECO:0000256" key="8">
    <source>
        <dbReference type="ARBA" id="ARBA00022982"/>
    </source>
</evidence>
<dbReference type="InterPro" id="IPR001199">
    <property type="entry name" value="Cyt_B5-like_heme/steroid-bd"/>
</dbReference>
<keyword evidence="8" id="KW-0249">Electron transport</keyword>
<feature type="domain" description="Cytochrome b5 heme-binding" evidence="15">
    <location>
        <begin position="7"/>
        <end position="83"/>
    </location>
</feature>
<keyword evidence="9 14" id="KW-0408">Iron</keyword>
<evidence type="ECO:0000259" key="15">
    <source>
        <dbReference type="PROSITE" id="PS50255"/>
    </source>
</evidence>
<evidence type="ECO:0000256" key="13">
    <source>
        <dbReference type="ARBA" id="ARBA00039806"/>
    </source>
</evidence>
<dbReference type="InterPro" id="IPR036400">
    <property type="entry name" value="Cyt_B5-like_heme/steroid_sf"/>
</dbReference>
<dbReference type="PRINTS" id="PR00363">
    <property type="entry name" value="CYTOCHROMEB5"/>
</dbReference>
<dbReference type="SMART" id="SM01117">
    <property type="entry name" value="Cyt-b5"/>
    <property type="match status" value="1"/>
</dbReference>
<keyword evidence="17" id="KW-1185">Reference proteome</keyword>
<evidence type="ECO:0000256" key="3">
    <source>
        <dbReference type="ARBA" id="ARBA00022617"/>
    </source>
</evidence>
<evidence type="ECO:0000256" key="14">
    <source>
        <dbReference type="RuleBase" id="RU362121"/>
    </source>
</evidence>
<evidence type="ECO:0000256" key="6">
    <source>
        <dbReference type="ARBA" id="ARBA00022824"/>
    </source>
</evidence>
<keyword evidence="6" id="KW-0256">Endoplasmic reticulum</keyword>
<dbReference type="PROSITE" id="PS50255">
    <property type="entry name" value="CYTOCHROME_B5_2"/>
    <property type="match status" value="1"/>
</dbReference>
<dbReference type="Pfam" id="PF00173">
    <property type="entry name" value="Cyt-b5"/>
    <property type="match status" value="1"/>
</dbReference>
<dbReference type="PANTHER" id="PTHR19359:SF150">
    <property type="entry name" value="CYTOCHROME B5"/>
    <property type="match status" value="1"/>
</dbReference>
<evidence type="ECO:0000313" key="16">
    <source>
        <dbReference type="EMBL" id="MFH4982912.1"/>
    </source>
</evidence>
<evidence type="ECO:0000256" key="10">
    <source>
        <dbReference type="ARBA" id="ARBA00023136"/>
    </source>
</evidence>
<evidence type="ECO:0000256" key="9">
    <source>
        <dbReference type="ARBA" id="ARBA00023004"/>
    </source>
</evidence>
<keyword evidence="7" id="KW-0492">Microsome</keyword>
<evidence type="ECO:0000313" key="17">
    <source>
        <dbReference type="Proteomes" id="UP001608902"/>
    </source>
</evidence>
<keyword evidence="10 14" id="KW-0472">Membrane</keyword>
<name>A0ABD6F156_9BILA</name>
<dbReference type="PANTHER" id="PTHR19359">
    <property type="entry name" value="CYTOCHROME B5"/>
    <property type="match status" value="1"/>
</dbReference>
<evidence type="ECO:0000256" key="1">
    <source>
        <dbReference type="ARBA" id="ARBA00004131"/>
    </source>
</evidence>
<dbReference type="InterPro" id="IPR018506">
    <property type="entry name" value="Cyt_B5_heme-BS"/>
</dbReference>
<dbReference type="PROSITE" id="PS00191">
    <property type="entry name" value="CYTOCHROME_B5_1"/>
    <property type="match status" value="1"/>
</dbReference>
<gene>
    <name evidence="16" type="ORF">AB6A40_009621</name>
</gene>
<comment type="caution">
    <text evidence="16">The sequence shown here is derived from an EMBL/GenBank/DDBJ whole genome shotgun (WGS) entry which is preliminary data.</text>
</comment>
<evidence type="ECO:0000256" key="2">
    <source>
        <dbReference type="ARBA" id="ARBA00022448"/>
    </source>
</evidence>
<reference evidence="16 17" key="1">
    <citation type="submission" date="2024-08" db="EMBL/GenBank/DDBJ databases">
        <title>Gnathostoma spinigerum genome.</title>
        <authorList>
            <person name="Gonzalez-Bertolin B."/>
            <person name="Monzon S."/>
            <person name="Zaballos A."/>
            <person name="Jimenez P."/>
            <person name="Dekumyoy P."/>
            <person name="Varona S."/>
            <person name="Cuesta I."/>
            <person name="Sumanam S."/>
            <person name="Adisakwattana P."/>
            <person name="Gasser R.B."/>
            <person name="Hernandez-Gonzalez A."/>
            <person name="Young N.D."/>
            <person name="Perteguer M.J."/>
        </authorList>
    </citation>
    <scope>NUCLEOTIDE SEQUENCE [LARGE SCALE GENOMIC DNA]</scope>
    <source>
        <strain evidence="16">AL3</strain>
        <tissue evidence="16">Liver</tissue>
    </source>
</reference>
<evidence type="ECO:0000256" key="5">
    <source>
        <dbReference type="ARBA" id="ARBA00022723"/>
    </source>
</evidence>
<feature type="transmembrane region" description="Helical" evidence="14">
    <location>
        <begin position="107"/>
        <end position="130"/>
    </location>
</feature>
<evidence type="ECO:0000256" key="11">
    <source>
        <dbReference type="ARBA" id="ARBA00037877"/>
    </source>
</evidence>
<evidence type="ECO:0000256" key="7">
    <source>
        <dbReference type="ARBA" id="ARBA00022848"/>
    </source>
</evidence>
<keyword evidence="4 14" id="KW-0812">Transmembrane</keyword>
<comment type="subcellular location">
    <subcellularLocation>
        <location evidence="1">Endoplasmic reticulum membrane</location>
        <topology evidence="1">Single-pass membrane protein</topology>
        <orientation evidence="1">Cytoplasmic side</orientation>
    </subcellularLocation>
    <subcellularLocation>
        <location evidence="11">Microsome membrane</location>
        <topology evidence="11">Single-pass membrane protein</topology>
        <orientation evidence="11">Cytoplasmic side</orientation>
    </subcellularLocation>
</comment>
<dbReference type="AlphaFoldDB" id="A0ABD6F156"/>
<keyword evidence="2" id="KW-0813">Transport</keyword>
<dbReference type="EMBL" id="JBGFUD010010456">
    <property type="protein sequence ID" value="MFH4982912.1"/>
    <property type="molecule type" value="Genomic_DNA"/>
</dbReference>
<protein>
    <recommendedName>
        <fullName evidence="13">Cytochrome b5</fullName>
    </recommendedName>
</protein>
<proteinExistence type="inferred from homology"/>
<dbReference type="Proteomes" id="UP001608902">
    <property type="component" value="Unassembled WGS sequence"/>
</dbReference>
<comment type="similarity">
    <text evidence="12 14">Belongs to the cytochrome b5 family.</text>
</comment>
<dbReference type="SUPFAM" id="SSF55856">
    <property type="entry name" value="Cytochrome b5-like heme/steroid binding domain"/>
    <property type="match status" value="1"/>
</dbReference>
<organism evidence="16 17">
    <name type="scientific">Gnathostoma spinigerum</name>
    <dbReference type="NCBI Taxonomy" id="75299"/>
    <lineage>
        <taxon>Eukaryota</taxon>
        <taxon>Metazoa</taxon>
        <taxon>Ecdysozoa</taxon>
        <taxon>Nematoda</taxon>
        <taxon>Chromadorea</taxon>
        <taxon>Rhabditida</taxon>
        <taxon>Spirurina</taxon>
        <taxon>Gnathostomatomorpha</taxon>
        <taxon>Gnathostomatoidea</taxon>
        <taxon>Gnathostomatidae</taxon>
        <taxon>Gnathostoma</taxon>
    </lineage>
</organism>
<sequence length="137" mass="15471">MIGEDILKRYSLEEVNSHNTPASLWIIIDKKVYDLTKFVDEHPGGSEVILEQAGKDATSSFYDVGHSKDAEEMAKEYLVGLLSEEMEMKSHHLPPKHISKRATFSEIVLSATWSNFLIPVALSVLVYITYSRIKALM</sequence>
<keyword evidence="14" id="KW-1133">Transmembrane helix</keyword>
<keyword evidence="3 14" id="KW-0349">Heme</keyword>
<dbReference type="GO" id="GO:0020037">
    <property type="term" value="F:heme binding"/>
    <property type="evidence" value="ECO:0007669"/>
    <property type="project" value="UniProtKB-UniRule"/>
</dbReference>